<evidence type="ECO:0000256" key="7">
    <source>
        <dbReference type="ARBA" id="ARBA00022729"/>
    </source>
</evidence>
<evidence type="ECO:0000313" key="18">
    <source>
        <dbReference type="RefSeq" id="XP_030055221.1"/>
    </source>
</evidence>
<dbReference type="InterPro" id="IPR002477">
    <property type="entry name" value="Peptidoglycan-bd-like"/>
</dbReference>
<keyword evidence="7 15" id="KW-0732">Signal</keyword>
<feature type="chain" id="PRO_5028219911" evidence="15">
    <location>
        <begin position="21"/>
        <end position="264"/>
    </location>
</feature>
<evidence type="ECO:0000256" key="13">
    <source>
        <dbReference type="PIRSR" id="PIRSR621190-1"/>
    </source>
</evidence>
<dbReference type="RefSeq" id="XP_030055221.1">
    <property type="nucleotide sequence ID" value="XM_030199361.1"/>
</dbReference>
<dbReference type="Proteomes" id="UP000515156">
    <property type="component" value="Chromosome 4"/>
</dbReference>
<dbReference type="PANTHER" id="PTHR10201">
    <property type="entry name" value="MATRIX METALLOPROTEINASE"/>
    <property type="match status" value="1"/>
</dbReference>
<evidence type="ECO:0000256" key="3">
    <source>
        <dbReference type="ARBA" id="ARBA00022525"/>
    </source>
</evidence>
<dbReference type="InterPro" id="IPR036365">
    <property type="entry name" value="PGBD-like_sf"/>
</dbReference>
<comment type="subcellular location">
    <subcellularLocation>
        <location evidence="1">Secreted</location>
        <location evidence="1">Extracellular space</location>
        <location evidence="1">Extracellular matrix</location>
    </subcellularLocation>
</comment>
<dbReference type="OrthoDB" id="406838at2759"/>
<dbReference type="SUPFAM" id="SSF47090">
    <property type="entry name" value="PGBD-like"/>
    <property type="match status" value="1"/>
</dbReference>
<keyword evidence="9 14" id="KW-0862">Zinc</keyword>
<feature type="binding site" evidence="14">
    <location>
        <position position="172"/>
    </location>
    <ligand>
        <name>Ca(2+)</name>
        <dbReference type="ChEBI" id="CHEBI:29108"/>
        <label>3</label>
    </ligand>
</feature>
<feature type="binding site" evidence="14">
    <location>
        <position position="195"/>
    </location>
    <ligand>
        <name>Ca(2+)</name>
        <dbReference type="ChEBI" id="CHEBI:29108"/>
        <label>3</label>
    </ligand>
</feature>
<dbReference type="Gene3D" id="3.40.390.10">
    <property type="entry name" value="Collagenase (Catalytic Domain)"/>
    <property type="match status" value="1"/>
</dbReference>
<evidence type="ECO:0000256" key="8">
    <source>
        <dbReference type="ARBA" id="ARBA00022801"/>
    </source>
</evidence>
<dbReference type="FunFam" id="3.40.390.10:FF:000007">
    <property type="entry name" value="Collagenase 3"/>
    <property type="match status" value="1"/>
</dbReference>
<feature type="binding site" evidence="14">
    <location>
        <position position="193"/>
    </location>
    <ligand>
        <name>Zn(2+)</name>
        <dbReference type="ChEBI" id="CHEBI:29105"/>
        <label>1</label>
    </ligand>
</feature>
<feature type="binding site" evidence="14">
    <location>
        <position position="121"/>
    </location>
    <ligand>
        <name>Ca(2+)</name>
        <dbReference type="ChEBI" id="CHEBI:29108"/>
        <label>1</label>
    </ligand>
</feature>
<feature type="active site" evidence="13">
    <location>
        <position position="216"/>
    </location>
</feature>
<feature type="binding site" evidence="14">
    <location>
        <position position="167"/>
    </location>
    <ligand>
        <name>Zn(2+)</name>
        <dbReference type="ChEBI" id="CHEBI:29105"/>
        <label>1</label>
    </ligand>
</feature>
<dbReference type="GO" id="GO:0004222">
    <property type="term" value="F:metalloendopeptidase activity"/>
    <property type="evidence" value="ECO:0007669"/>
    <property type="project" value="InterPro"/>
</dbReference>
<keyword evidence="17" id="KW-1185">Reference proteome</keyword>
<dbReference type="KEGG" id="muo:115467866"/>
<dbReference type="CTD" id="4316"/>
<dbReference type="GO" id="GO:0031012">
    <property type="term" value="C:extracellular matrix"/>
    <property type="evidence" value="ECO:0007669"/>
    <property type="project" value="InterPro"/>
</dbReference>
<feature type="binding site" evidence="14">
    <location>
        <position position="219"/>
    </location>
    <ligand>
        <name>Zn(2+)</name>
        <dbReference type="ChEBI" id="CHEBI:29105"/>
        <label>2</label>
        <note>catalytic</note>
    </ligand>
</feature>
<comment type="cofactor">
    <cofactor evidence="14">
        <name>Zn(2+)</name>
        <dbReference type="ChEBI" id="CHEBI:29105"/>
    </cofactor>
    <text evidence="14">Binds 2 Zn(2+) ions per subunit.</text>
</comment>
<comment type="similarity">
    <text evidence="2">Belongs to the peptidase M10A family.</text>
</comment>
<dbReference type="InterPro" id="IPR024079">
    <property type="entry name" value="MetalloPept_cat_dom_sf"/>
</dbReference>
<evidence type="ECO:0000256" key="10">
    <source>
        <dbReference type="ARBA" id="ARBA00022837"/>
    </source>
</evidence>
<feature type="binding site" evidence="14">
    <location>
        <position position="198"/>
    </location>
    <ligand>
        <name>Ca(2+)</name>
        <dbReference type="ChEBI" id="CHEBI:29108"/>
        <label>3</label>
    </ligand>
</feature>
<dbReference type="InterPro" id="IPR021190">
    <property type="entry name" value="Pept_M10A"/>
</dbReference>
<keyword evidence="3" id="KW-0964">Secreted</keyword>
<feature type="binding site" evidence="14">
    <location>
        <position position="198"/>
    </location>
    <ligand>
        <name>Ca(2+)</name>
        <dbReference type="ChEBI" id="CHEBI:29108"/>
        <label>1</label>
    </ligand>
</feature>
<feature type="binding site" description="in inhibited form" evidence="14">
    <location>
        <position position="89"/>
    </location>
    <ligand>
        <name>Zn(2+)</name>
        <dbReference type="ChEBI" id="CHEBI:29105"/>
        <label>2</label>
        <note>catalytic</note>
    </ligand>
</feature>
<comment type="cofactor">
    <cofactor evidence="14">
        <name>Ca(2+)</name>
        <dbReference type="ChEBI" id="CHEBI:29108"/>
    </cofactor>
    <text evidence="14">Can bind about 5 Ca(2+) ions per subunit.</text>
</comment>
<feature type="binding site" evidence="14">
    <location>
        <position position="180"/>
    </location>
    <ligand>
        <name>Zn(2+)</name>
        <dbReference type="ChEBI" id="CHEBI:29105"/>
        <label>1</label>
    </ligand>
</feature>
<dbReference type="AlphaFoldDB" id="A0A6P7XPZ9"/>
<dbReference type="InterPro" id="IPR001818">
    <property type="entry name" value="Pept_M10_metallopeptidase"/>
</dbReference>
<dbReference type="InterPro" id="IPR033739">
    <property type="entry name" value="M10A_MMP"/>
</dbReference>
<dbReference type="GeneID" id="115467866"/>
<dbReference type="GO" id="GO:0006508">
    <property type="term" value="P:proteolysis"/>
    <property type="evidence" value="ECO:0007669"/>
    <property type="project" value="UniProtKB-KW"/>
</dbReference>
<feature type="binding site" evidence="14">
    <location>
        <position position="191"/>
    </location>
    <ligand>
        <name>Ca(2+)</name>
        <dbReference type="ChEBI" id="CHEBI:29108"/>
        <label>2</label>
    </ligand>
</feature>
<evidence type="ECO:0000256" key="6">
    <source>
        <dbReference type="ARBA" id="ARBA00022723"/>
    </source>
</evidence>
<dbReference type="PANTHER" id="PTHR10201:SF317">
    <property type="entry name" value="MATRILYSIN-LIKE"/>
    <property type="match status" value="1"/>
</dbReference>
<dbReference type="GO" id="GO:0008270">
    <property type="term" value="F:zinc ion binding"/>
    <property type="evidence" value="ECO:0007669"/>
    <property type="project" value="InterPro"/>
</dbReference>
<evidence type="ECO:0000259" key="16">
    <source>
        <dbReference type="SMART" id="SM00235"/>
    </source>
</evidence>
<dbReference type="InParanoid" id="A0A6P7XPZ9"/>
<dbReference type="GO" id="GO:0005615">
    <property type="term" value="C:extracellular space"/>
    <property type="evidence" value="ECO:0007669"/>
    <property type="project" value="TreeGrafter"/>
</dbReference>
<evidence type="ECO:0000256" key="14">
    <source>
        <dbReference type="PIRSR" id="PIRSR621190-2"/>
    </source>
</evidence>
<evidence type="ECO:0000256" key="12">
    <source>
        <dbReference type="ARBA" id="ARBA00023145"/>
    </source>
</evidence>
<evidence type="ECO:0000313" key="17">
    <source>
        <dbReference type="Proteomes" id="UP000515156"/>
    </source>
</evidence>
<keyword evidence="11" id="KW-0482">Metalloprotease</keyword>
<keyword evidence="4" id="KW-0272">Extracellular matrix</keyword>
<name>A0A6P7XPZ9_9AMPH</name>
<dbReference type="SMART" id="SM00235">
    <property type="entry name" value="ZnMc"/>
    <property type="match status" value="1"/>
</dbReference>
<organism evidence="17 18">
    <name type="scientific">Microcaecilia unicolor</name>
    <dbReference type="NCBI Taxonomy" id="1415580"/>
    <lineage>
        <taxon>Eukaryota</taxon>
        <taxon>Metazoa</taxon>
        <taxon>Chordata</taxon>
        <taxon>Craniata</taxon>
        <taxon>Vertebrata</taxon>
        <taxon>Euteleostomi</taxon>
        <taxon>Amphibia</taxon>
        <taxon>Gymnophiona</taxon>
        <taxon>Siphonopidae</taxon>
        <taxon>Microcaecilia</taxon>
    </lineage>
</organism>
<dbReference type="Pfam" id="PF01471">
    <property type="entry name" value="PG_binding_1"/>
    <property type="match status" value="1"/>
</dbReference>
<evidence type="ECO:0000256" key="4">
    <source>
        <dbReference type="ARBA" id="ARBA00022530"/>
    </source>
</evidence>
<sequence length="264" mass="29855">MQSITFFVTLALTFLVFSFSLPVPLETPSTSFSDQKFAEDYLNNFYQMTNKALKNVFEEKLKEMQKFFGLIVTGHLNPSTIDIMKKPRCGVPDMADFRAFPGRPRWTRKLITYRILNFTPDLSTTDVIEAIQNAFKVWSDVTPLQFRRVSSEEADILIRFASRSHGDSFPFDGPGNILAHAFAPGSGIGGDSHFDEDEKWSKTSAGFNLFLVAAHEFGHALGLDHSNVPGALMFPTYSYVNPSKFQLSRDDIRGIQSLYGRRRK</sequence>
<feature type="binding site" evidence="14">
    <location>
        <position position="173"/>
    </location>
    <ligand>
        <name>Ca(2+)</name>
        <dbReference type="ChEBI" id="CHEBI:29108"/>
        <label>3</label>
    </ligand>
</feature>
<feature type="binding site" evidence="14">
    <location>
        <position position="155"/>
    </location>
    <ligand>
        <name>Ca(2+)</name>
        <dbReference type="ChEBI" id="CHEBI:29108"/>
        <label>2</label>
    </ligand>
</feature>
<dbReference type="PRINTS" id="PR00138">
    <property type="entry name" value="MATRIXIN"/>
</dbReference>
<gene>
    <name evidence="18" type="primary">MMP7</name>
</gene>
<protein>
    <submittedName>
        <fullName evidence="18">Matrilysin isoform X1</fullName>
    </submittedName>
</protein>
<feature type="binding site" evidence="14">
    <location>
        <position position="189"/>
    </location>
    <ligand>
        <name>Ca(2+)</name>
        <dbReference type="ChEBI" id="CHEBI:29108"/>
        <label>2</label>
    </ligand>
</feature>
<proteinExistence type="inferred from homology"/>
<dbReference type="GO" id="GO:0030574">
    <property type="term" value="P:collagen catabolic process"/>
    <property type="evidence" value="ECO:0007669"/>
    <property type="project" value="TreeGrafter"/>
</dbReference>
<evidence type="ECO:0000256" key="2">
    <source>
        <dbReference type="ARBA" id="ARBA00010370"/>
    </source>
</evidence>
<dbReference type="SUPFAM" id="SSF55486">
    <property type="entry name" value="Metalloproteases ('zincins'), catalytic domain"/>
    <property type="match status" value="1"/>
</dbReference>
<feature type="binding site" evidence="14">
    <location>
        <position position="225"/>
    </location>
    <ligand>
        <name>Zn(2+)</name>
        <dbReference type="ChEBI" id="CHEBI:29105"/>
        <label>2</label>
        <note>catalytic</note>
    </ligand>
</feature>
<evidence type="ECO:0000256" key="15">
    <source>
        <dbReference type="SAM" id="SignalP"/>
    </source>
</evidence>
<keyword evidence="8" id="KW-0378">Hydrolase</keyword>
<evidence type="ECO:0000256" key="5">
    <source>
        <dbReference type="ARBA" id="ARBA00022670"/>
    </source>
</evidence>
<dbReference type="Pfam" id="PF00413">
    <property type="entry name" value="Peptidase_M10"/>
    <property type="match status" value="1"/>
</dbReference>
<feature type="binding site" evidence="14">
    <location>
        <position position="233"/>
    </location>
    <ligand>
        <name>Zn(2+)</name>
        <dbReference type="ChEBI" id="CHEBI:29105"/>
        <label>2</label>
        <note>catalytic</note>
    </ligand>
</feature>
<feature type="domain" description="Peptidase metallopeptidase" evidence="16">
    <location>
        <begin position="102"/>
        <end position="261"/>
    </location>
</feature>
<keyword evidence="6 14" id="KW-0479">Metal-binding</keyword>
<accession>A0A6P7XPZ9</accession>
<feature type="binding site" evidence="14">
    <location>
        <position position="215"/>
    </location>
    <ligand>
        <name>Zn(2+)</name>
        <dbReference type="ChEBI" id="CHEBI:29105"/>
        <label>2</label>
        <note>catalytic</note>
    </ligand>
</feature>
<feature type="signal peptide" evidence="15">
    <location>
        <begin position="1"/>
        <end position="20"/>
    </location>
</feature>
<evidence type="ECO:0000256" key="11">
    <source>
        <dbReference type="ARBA" id="ARBA00023049"/>
    </source>
</evidence>
<dbReference type="CDD" id="cd04278">
    <property type="entry name" value="ZnMc_MMP"/>
    <property type="match status" value="1"/>
</dbReference>
<reference evidence="18" key="1">
    <citation type="submission" date="2025-08" db="UniProtKB">
        <authorList>
            <consortium name="RefSeq"/>
        </authorList>
    </citation>
    <scope>IDENTIFICATION</scope>
</reference>
<dbReference type="GO" id="GO:0030198">
    <property type="term" value="P:extracellular matrix organization"/>
    <property type="evidence" value="ECO:0007669"/>
    <property type="project" value="TreeGrafter"/>
</dbReference>
<evidence type="ECO:0000256" key="9">
    <source>
        <dbReference type="ARBA" id="ARBA00022833"/>
    </source>
</evidence>
<feature type="binding site" evidence="14">
    <location>
        <position position="165"/>
    </location>
    <ligand>
        <name>Zn(2+)</name>
        <dbReference type="ChEBI" id="CHEBI:29105"/>
        <label>1</label>
    </ligand>
</feature>
<evidence type="ECO:0000256" key="1">
    <source>
        <dbReference type="ARBA" id="ARBA00004498"/>
    </source>
</evidence>
<dbReference type="InterPro" id="IPR006026">
    <property type="entry name" value="Peptidase_Metallo"/>
</dbReference>
<keyword evidence="5" id="KW-0645">Protease</keyword>
<keyword evidence="12" id="KW-0865">Zymogen</keyword>
<keyword evidence="10 14" id="KW-0106">Calcium</keyword>